<accession>A0A1H7XKE1</accession>
<proteinExistence type="predicted"/>
<dbReference type="AlphaFoldDB" id="A0A1H7XKE1"/>
<keyword evidence="1" id="KW-1133">Transmembrane helix</keyword>
<keyword evidence="1" id="KW-0812">Transmembrane</keyword>
<dbReference type="Proteomes" id="UP000183015">
    <property type="component" value="Unassembled WGS sequence"/>
</dbReference>
<feature type="transmembrane region" description="Helical" evidence="1">
    <location>
        <begin position="15"/>
        <end position="35"/>
    </location>
</feature>
<feature type="transmembrane region" description="Helical" evidence="1">
    <location>
        <begin position="88"/>
        <end position="108"/>
    </location>
</feature>
<keyword evidence="1" id="KW-0472">Membrane</keyword>
<sequence length="110" mass="11509">MENTANTSLTVRRSVQVYAVLSTAALLTVVAVSASGGATSTFMWVRAGLLPLLSSVLLRLSPARLRVVGVVLPVAIIGIDLVPGVCPLWFAAVQAVCMLPVVRIAVAVRR</sequence>
<reference evidence="3" key="1">
    <citation type="submission" date="2016-10" db="EMBL/GenBank/DDBJ databases">
        <authorList>
            <person name="Varghese N."/>
        </authorList>
    </citation>
    <scope>NUCLEOTIDE SEQUENCE [LARGE SCALE GENOMIC DNA]</scope>
    <source>
        <strain evidence="3">DSM 45096 / BCRC 16803 / CGMCC 4.1857 / CIP 109030 / JCM 12277 / KCTC 19219 / NBRC 100920 / 33214</strain>
    </source>
</reference>
<keyword evidence="3" id="KW-1185">Reference proteome</keyword>
<feature type="transmembrane region" description="Helical" evidence="1">
    <location>
        <begin position="41"/>
        <end position="58"/>
    </location>
</feature>
<feature type="transmembrane region" description="Helical" evidence="1">
    <location>
        <begin position="65"/>
        <end position="82"/>
    </location>
</feature>
<organism evidence="2 3">
    <name type="scientific">Streptacidiphilus jiangxiensis</name>
    <dbReference type="NCBI Taxonomy" id="235985"/>
    <lineage>
        <taxon>Bacteria</taxon>
        <taxon>Bacillati</taxon>
        <taxon>Actinomycetota</taxon>
        <taxon>Actinomycetes</taxon>
        <taxon>Kitasatosporales</taxon>
        <taxon>Streptomycetaceae</taxon>
        <taxon>Streptacidiphilus</taxon>
    </lineage>
</organism>
<evidence type="ECO:0000313" key="2">
    <source>
        <dbReference type="EMBL" id="SEM34231.1"/>
    </source>
</evidence>
<name>A0A1H7XKE1_STRJI</name>
<dbReference type="STRING" id="235985.SAMN05414137_12476"/>
<evidence type="ECO:0000256" key="1">
    <source>
        <dbReference type="SAM" id="Phobius"/>
    </source>
</evidence>
<evidence type="ECO:0000313" key="3">
    <source>
        <dbReference type="Proteomes" id="UP000183015"/>
    </source>
</evidence>
<protein>
    <submittedName>
        <fullName evidence="2">Uncharacterized protein</fullName>
    </submittedName>
</protein>
<dbReference type="EMBL" id="FOAZ01000024">
    <property type="protein sequence ID" value="SEM34231.1"/>
    <property type="molecule type" value="Genomic_DNA"/>
</dbReference>
<gene>
    <name evidence="2" type="ORF">SAMN05414137_12476</name>
</gene>